<dbReference type="EMBL" id="CP017774">
    <property type="protein sequence ID" value="AOZ98467.1"/>
    <property type="molecule type" value="Genomic_DNA"/>
</dbReference>
<gene>
    <name evidence="3" type="ORF">BIW12_02915</name>
</gene>
<proteinExistence type="predicted"/>
<accession>A0A1D9P784</accession>
<evidence type="ECO:0000313" key="4">
    <source>
        <dbReference type="Proteomes" id="UP000178198"/>
    </source>
</evidence>
<organism evidence="3 4">
    <name type="scientific">Flavobacterium commune</name>
    <dbReference type="NCBI Taxonomy" id="1306519"/>
    <lineage>
        <taxon>Bacteria</taxon>
        <taxon>Pseudomonadati</taxon>
        <taxon>Bacteroidota</taxon>
        <taxon>Flavobacteriia</taxon>
        <taxon>Flavobacteriales</taxon>
        <taxon>Flavobacteriaceae</taxon>
        <taxon>Flavobacterium</taxon>
    </lineage>
</organism>
<keyword evidence="4" id="KW-1185">Reference proteome</keyword>
<dbReference type="Pfam" id="PF17820">
    <property type="entry name" value="PDZ_6"/>
    <property type="match status" value="1"/>
</dbReference>
<dbReference type="OrthoDB" id="3521766at2"/>
<evidence type="ECO:0000313" key="3">
    <source>
        <dbReference type="EMBL" id="AOZ98467.1"/>
    </source>
</evidence>
<dbReference type="Gene3D" id="2.30.42.10">
    <property type="match status" value="1"/>
</dbReference>
<keyword evidence="1" id="KW-0378">Hydrolase</keyword>
<dbReference type="STRING" id="1306519.BIW12_02915"/>
<dbReference type="InterPro" id="IPR041489">
    <property type="entry name" value="PDZ_6"/>
</dbReference>
<dbReference type="GO" id="GO:0006508">
    <property type="term" value="P:proteolysis"/>
    <property type="evidence" value="ECO:0007669"/>
    <property type="project" value="InterPro"/>
</dbReference>
<dbReference type="PROSITE" id="PS50175">
    <property type="entry name" value="ASP_PROT_RETROV"/>
    <property type="match status" value="1"/>
</dbReference>
<evidence type="ECO:0000259" key="2">
    <source>
        <dbReference type="PROSITE" id="PS50175"/>
    </source>
</evidence>
<dbReference type="InterPro" id="IPR036034">
    <property type="entry name" value="PDZ_sf"/>
</dbReference>
<feature type="domain" description="Peptidase A2" evidence="2">
    <location>
        <begin position="55"/>
        <end position="91"/>
    </location>
</feature>
<dbReference type="SUPFAM" id="SSF50156">
    <property type="entry name" value="PDZ domain-like"/>
    <property type="match status" value="1"/>
</dbReference>
<sequence>MKKIVLFFFLFGFVIPVLSQEGFEFAENKTDKVRVKAQVINNLVFIPINVNGERLLFLLDSGVEETILFGFEDPEKIHLQHVEKIKIRGLGENEGVDGVKSSGNVLAIGEMKSKEHFLYLITDLSFDLSSFVGITVNGIIGHSAFKNHLVAIDYRNSEVVFYKPNSKFQKKMEKEYAKIPLLIERRKPYVNALVKMDTEDVVVKLLIDSGNSDAIWLFDKVSNKIKVPQKHFDDYLGHGLGGVVEGKRGRVTQFSIADFKFDLPIVAFPDSVSIKNISLTNDRLGSLGGEILRRFSVVFDYDRQLLFLKKNKSYKASFYYNKSGIELWQSGVQWVRRLIVVEDNSIVIDRGNLEKNTANLKYKMELKPVYEIGYIRENSNAAKSGLLTGDVLVAVDGKEVYNYSLQEVNSLLWSENEIWIELKVVREGKQMTFKFQLLNII</sequence>
<evidence type="ECO:0000256" key="1">
    <source>
        <dbReference type="ARBA" id="ARBA00022801"/>
    </source>
</evidence>
<dbReference type="RefSeq" id="WP_071183735.1">
    <property type="nucleotide sequence ID" value="NZ_CP017774.1"/>
</dbReference>
<dbReference type="Proteomes" id="UP000178198">
    <property type="component" value="Chromosome"/>
</dbReference>
<protein>
    <submittedName>
        <fullName evidence="3">Signal protein PDZ</fullName>
    </submittedName>
</protein>
<dbReference type="KEGG" id="fcm:BIW12_02915"/>
<reference evidence="3 4" key="1">
    <citation type="submission" date="2016-10" db="EMBL/GenBank/DDBJ databases">
        <title>Complete Genome Sequence of Flavobacterium sp. PK15.</title>
        <authorList>
            <person name="Ekwe A."/>
            <person name="Kim S.B."/>
        </authorList>
    </citation>
    <scope>NUCLEOTIDE SEQUENCE [LARGE SCALE GENOMIC DNA]</scope>
    <source>
        <strain evidence="3 4">PK15</strain>
    </source>
</reference>
<dbReference type="Gene3D" id="2.40.70.10">
    <property type="entry name" value="Acid Proteases"/>
    <property type="match status" value="2"/>
</dbReference>
<dbReference type="InterPro" id="IPR021109">
    <property type="entry name" value="Peptidase_aspartic_dom_sf"/>
</dbReference>
<dbReference type="InterPro" id="IPR001995">
    <property type="entry name" value="Peptidase_A2_cat"/>
</dbReference>
<dbReference type="AlphaFoldDB" id="A0A1D9P784"/>
<dbReference type="GO" id="GO:0004190">
    <property type="term" value="F:aspartic-type endopeptidase activity"/>
    <property type="evidence" value="ECO:0007669"/>
    <property type="project" value="InterPro"/>
</dbReference>
<name>A0A1D9P784_9FLAO</name>